<organism evidence="2 3">
    <name type="scientific">Kocuria rosea subsp. polaris</name>
    <dbReference type="NCBI Taxonomy" id="136273"/>
    <lineage>
        <taxon>Bacteria</taxon>
        <taxon>Bacillati</taxon>
        <taxon>Actinomycetota</taxon>
        <taxon>Actinomycetes</taxon>
        <taxon>Micrococcales</taxon>
        <taxon>Micrococcaceae</taxon>
        <taxon>Kocuria</taxon>
    </lineage>
</organism>
<evidence type="ECO:0000313" key="2">
    <source>
        <dbReference type="EMBL" id="KUG61874.1"/>
    </source>
</evidence>
<dbReference type="Proteomes" id="UP000053512">
    <property type="component" value="Unassembled WGS sequence"/>
</dbReference>
<dbReference type="OrthoDB" id="4882856at2"/>
<dbReference type="RefSeq" id="WP_058872673.1">
    <property type="nucleotide sequence ID" value="NZ_LQBK01000003.1"/>
</dbReference>
<feature type="region of interest" description="Disordered" evidence="1">
    <location>
        <begin position="80"/>
        <end position="127"/>
    </location>
</feature>
<evidence type="ECO:0000313" key="3">
    <source>
        <dbReference type="Proteomes" id="UP000053512"/>
    </source>
</evidence>
<name>A0A0W8INJ3_KOCRO</name>
<gene>
    <name evidence="2" type="ORF">AVL61_11115</name>
</gene>
<dbReference type="AlphaFoldDB" id="A0A0W8INJ3"/>
<proteinExistence type="predicted"/>
<reference evidence="3" key="1">
    <citation type="submission" date="2015-12" db="EMBL/GenBank/DDBJ databases">
        <authorList>
            <person name="Nair G.R."/>
            <person name="Kaur G."/>
            <person name="Mayilraj S."/>
        </authorList>
    </citation>
    <scope>NUCLEOTIDE SEQUENCE [LARGE SCALE GENOMIC DNA]</scope>
    <source>
        <strain evidence="3">CD08_4</strain>
    </source>
</reference>
<sequence length="127" mass="13301">MSFWGRLALVAAGGVLGAAATRFARSTGQDLAVREAAGTARTPRAGDWRSRLYRFAAAVRAGMDEREAELRESFGVAAPRPPAARLAARDTAPPVLDGTTAPHGAEASADPTDPSTPPSTHREGKHR</sequence>
<feature type="compositionally biased region" description="Low complexity" evidence="1">
    <location>
        <begin position="83"/>
        <end position="94"/>
    </location>
</feature>
<accession>A0A0W8INJ3</accession>
<evidence type="ECO:0000256" key="1">
    <source>
        <dbReference type="SAM" id="MobiDB-lite"/>
    </source>
</evidence>
<dbReference type="EMBL" id="LQBK01000003">
    <property type="protein sequence ID" value="KUG61874.1"/>
    <property type="molecule type" value="Genomic_DNA"/>
</dbReference>
<protein>
    <submittedName>
        <fullName evidence="2">Uncharacterized protein</fullName>
    </submittedName>
</protein>
<comment type="caution">
    <text evidence="2">The sequence shown here is derived from an EMBL/GenBank/DDBJ whole genome shotgun (WGS) entry which is preliminary data.</text>
</comment>